<keyword evidence="2" id="KW-1185">Reference proteome</keyword>
<accession>A0ABQ1RW91</accession>
<evidence type="ECO:0000313" key="1">
    <source>
        <dbReference type="EMBL" id="GGD84020.1"/>
    </source>
</evidence>
<reference evidence="2" key="1">
    <citation type="journal article" date="2019" name="Int. J. Syst. Evol. Microbiol.">
        <title>The Global Catalogue of Microorganisms (GCM) 10K type strain sequencing project: providing services to taxonomists for standard genome sequencing and annotation.</title>
        <authorList>
            <consortium name="The Broad Institute Genomics Platform"/>
            <consortium name="The Broad Institute Genome Sequencing Center for Infectious Disease"/>
            <person name="Wu L."/>
            <person name="Ma J."/>
        </authorList>
    </citation>
    <scope>NUCLEOTIDE SEQUENCE [LARGE SCALE GENOMIC DNA]</scope>
    <source>
        <strain evidence="2">CCM 7640</strain>
    </source>
</reference>
<sequence length="930" mass="102653">MDYDLARLGPTEFEHMVQALAIAELGIRVSTFGAGRDGGREATFSGAVSTPDESSYRQWDGYGIVQAKTIRFEGTTSTNATSIASAVTSELDRFIATNGSDPERDPAPQYYIIATNVRLTPFPGSGGLDQVEKVLREHPVRLAGFAVWHYEHICRLLDRHTGIRRTFAGFITPGDVLTRLIEVLEGSAVELGPILRGHAAAQVMARQELKLDTGEITDVAKVQLSDVAIDLPAKGRYGSEVQTIQRILQCGDHSLRASHKPEDPYGFVVIGGPGQGKSTLGQIVAQSYRVALLQDETVSISPRIDAAIADTRRRISDMGLAQPRNRRWPVTIDIASFADAISENGDLTIVEYIARQLRNQAASVTAGQLVSWLAAWPWVLIFDGLDEVPAPASRSAVVQALNDLIIESRVGNWDVLIVATTRPQGYENEFDELRPERLELRSLTPSEGFEYGRQIIATKFTTDPERISALTDKLREASVQNHAAKLMTTPLQVSIMEFLVEELFEVPRTRHELFDGYYKAIYSRESRKAGRLGRVLRTHEEQVAWVHERVAVGLQAQLEHSGETVASLPDAEVRQLIAERLKAQQYDAGEVDRLSDELEKATKQRLVLLIPKGEDRVEFEVRSLQEYMAARWLVKGDAHTVFDRLSNLAPSAYWRNTWLLAAGRFYGSRDHERDAFIERLRQLDSDSLIGGFLGFGAQLSVELLDDNFASSVPAHRRSLLALAMTQSTRWPGPDLKKLARLARDAVNSGDQVSENIVLDALADGLDSTGRSHLSAVSILQHWKSDRNESGRFARSKLENIDLASRPKSAPVRQITIGALLDEYHQPAGAASKDQNGWKRAREVLDEIAVPDHSLLLEAVAFGNAELEIKAVRHASLEDPAAQEALVRTANKVPISRAAAPILLRRLLLATMQSTPRGHFLGATAFGDISG</sequence>
<evidence type="ECO:0000313" key="2">
    <source>
        <dbReference type="Proteomes" id="UP000629365"/>
    </source>
</evidence>
<name>A0ABQ1RW91_9MICO</name>
<dbReference type="EMBL" id="BMCM01000005">
    <property type="protein sequence ID" value="GGD84020.1"/>
    <property type="molecule type" value="Genomic_DNA"/>
</dbReference>
<dbReference type="InterPro" id="IPR027417">
    <property type="entry name" value="P-loop_NTPase"/>
</dbReference>
<dbReference type="RefSeq" id="WP_188437278.1">
    <property type="nucleotide sequence ID" value="NZ_BMCM01000005.1"/>
</dbReference>
<dbReference type="Proteomes" id="UP000629365">
    <property type="component" value="Unassembled WGS sequence"/>
</dbReference>
<dbReference type="SUPFAM" id="SSF52540">
    <property type="entry name" value="P-loop containing nucleoside triphosphate hydrolases"/>
    <property type="match status" value="1"/>
</dbReference>
<organism evidence="1 2">
    <name type="scientific">Microbacterium murale</name>
    <dbReference type="NCBI Taxonomy" id="1081040"/>
    <lineage>
        <taxon>Bacteria</taxon>
        <taxon>Bacillati</taxon>
        <taxon>Actinomycetota</taxon>
        <taxon>Actinomycetes</taxon>
        <taxon>Micrococcales</taxon>
        <taxon>Microbacteriaceae</taxon>
        <taxon>Microbacterium</taxon>
    </lineage>
</organism>
<protein>
    <submittedName>
        <fullName evidence="1">Uncharacterized protein</fullName>
    </submittedName>
</protein>
<comment type="caution">
    <text evidence="1">The sequence shown here is derived from an EMBL/GenBank/DDBJ whole genome shotgun (WGS) entry which is preliminary data.</text>
</comment>
<dbReference type="Gene3D" id="3.40.50.300">
    <property type="entry name" value="P-loop containing nucleotide triphosphate hydrolases"/>
    <property type="match status" value="1"/>
</dbReference>
<gene>
    <name evidence="1" type="ORF">GCM10007269_28700</name>
</gene>
<proteinExistence type="predicted"/>